<feature type="region of interest" description="Disordered" evidence="1">
    <location>
        <begin position="48"/>
        <end position="72"/>
    </location>
</feature>
<dbReference type="Proteomes" id="UP001597097">
    <property type="component" value="Unassembled WGS sequence"/>
</dbReference>
<evidence type="ECO:0000256" key="1">
    <source>
        <dbReference type="SAM" id="MobiDB-lite"/>
    </source>
</evidence>
<dbReference type="EMBL" id="JBHUCM010000039">
    <property type="protein sequence ID" value="MFD1543722.1"/>
    <property type="molecule type" value="Genomic_DNA"/>
</dbReference>
<reference evidence="3" key="1">
    <citation type="journal article" date="2019" name="Int. J. Syst. Evol. Microbiol.">
        <title>The Global Catalogue of Microorganisms (GCM) 10K type strain sequencing project: providing services to taxonomists for standard genome sequencing and annotation.</title>
        <authorList>
            <consortium name="The Broad Institute Genomics Platform"/>
            <consortium name="The Broad Institute Genome Sequencing Center for Infectious Disease"/>
            <person name="Wu L."/>
            <person name="Ma J."/>
        </authorList>
    </citation>
    <scope>NUCLEOTIDE SEQUENCE [LARGE SCALE GENOMIC DNA]</scope>
    <source>
        <strain evidence="3">CGMCC 1.15399</strain>
    </source>
</reference>
<sequence>MSDQLYEISHDMGDDVQLSATAMYMDRLPQRHRIVEIDDEAARSISRWVNEEDPRESDAFADPLEDTYFPPE</sequence>
<accession>A0ABW4GLT2</accession>
<protein>
    <submittedName>
        <fullName evidence="2">Uncharacterized protein</fullName>
    </submittedName>
</protein>
<name>A0ABW4GLT2_9ACTN</name>
<evidence type="ECO:0000313" key="3">
    <source>
        <dbReference type="Proteomes" id="UP001597097"/>
    </source>
</evidence>
<feature type="compositionally biased region" description="Basic and acidic residues" evidence="1">
    <location>
        <begin position="49"/>
        <end position="58"/>
    </location>
</feature>
<evidence type="ECO:0000313" key="2">
    <source>
        <dbReference type="EMBL" id="MFD1543722.1"/>
    </source>
</evidence>
<organism evidence="2 3">
    <name type="scientific">Nonomuraea guangzhouensis</name>
    <dbReference type="NCBI Taxonomy" id="1291555"/>
    <lineage>
        <taxon>Bacteria</taxon>
        <taxon>Bacillati</taxon>
        <taxon>Actinomycetota</taxon>
        <taxon>Actinomycetes</taxon>
        <taxon>Streptosporangiales</taxon>
        <taxon>Streptosporangiaceae</taxon>
        <taxon>Nonomuraea</taxon>
    </lineage>
</organism>
<gene>
    <name evidence="2" type="ORF">ACFSJ0_42230</name>
</gene>
<keyword evidence="3" id="KW-1185">Reference proteome</keyword>
<proteinExistence type="predicted"/>
<dbReference type="RefSeq" id="WP_219539258.1">
    <property type="nucleotide sequence ID" value="NZ_JAHKRM010000057.1"/>
</dbReference>
<comment type="caution">
    <text evidence="2">The sequence shown here is derived from an EMBL/GenBank/DDBJ whole genome shotgun (WGS) entry which is preliminary data.</text>
</comment>